<evidence type="ECO:0000313" key="1">
    <source>
        <dbReference type="EMBL" id="KAG6591405.1"/>
    </source>
</evidence>
<dbReference type="EMBL" id="JAGKQH010000009">
    <property type="protein sequence ID" value="KAG6591405.1"/>
    <property type="molecule type" value="Genomic_DNA"/>
</dbReference>
<organism evidence="1 2">
    <name type="scientific">Cucurbita argyrosperma subsp. sororia</name>
    <dbReference type="NCBI Taxonomy" id="37648"/>
    <lineage>
        <taxon>Eukaryota</taxon>
        <taxon>Viridiplantae</taxon>
        <taxon>Streptophyta</taxon>
        <taxon>Embryophyta</taxon>
        <taxon>Tracheophyta</taxon>
        <taxon>Spermatophyta</taxon>
        <taxon>Magnoliopsida</taxon>
        <taxon>eudicotyledons</taxon>
        <taxon>Gunneridae</taxon>
        <taxon>Pentapetalae</taxon>
        <taxon>rosids</taxon>
        <taxon>fabids</taxon>
        <taxon>Cucurbitales</taxon>
        <taxon>Cucurbitaceae</taxon>
        <taxon>Cucurbiteae</taxon>
        <taxon>Cucurbita</taxon>
    </lineage>
</organism>
<keyword evidence="2" id="KW-1185">Reference proteome</keyword>
<dbReference type="Proteomes" id="UP000685013">
    <property type="component" value="Chromosome 9"/>
</dbReference>
<proteinExistence type="predicted"/>
<name>A0AAV6N3E7_9ROSI</name>
<evidence type="ECO:0000313" key="2">
    <source>
        <dbReference type="Proteomes" id="UP000685013"/>
    </source>
</evidence>
<reference evidence="1 2" key="1">
    <citation type="journal article" date="2021" name="Hortic Res">
        <title>The domestication of Cucurbita argyrosperma as revealed by the genome of its wild relative.</title>
        <authorList>
            <person name="Barrera-Redondo J."/>
            <person name="Sanchez-de la Vega G."/>
            <person name="Aguirre-Liguori J.A."/>
            <person name="Castellanos-Morales G."/>
            <person name="Gutierrez-Guerrero Y.T."/>
            <person name="Aguirre-Dugua X."/>
            <person name="Aguirre-Planter E."/>
            <person name="Tenaillon M.I."/>
            <person name="Lira-Saade R."/>
            <person name="Eguiarte L.E."/>
        </authorList>
    </citation>
    <scope>NUCLEOTIDE SEQUENCE [LARGE SCALE GENOMIC DNA]</scope>
    <source>
        <strain evidence="1">JBR-2021</strain>
    </source>
</reference>
<dbReference type="AlphaFoldDB" id="A0AAV6N3E7"/>
<feature type="non-terminal residue" evidence="1">
    <location>
        <position position="1"/>
    </location>
</feature>
<accession>A0AAV6N3E7</accession>
<sequence length="95" mass="9929">MAMEMSATASGKRLCFVVGVLLMVASAHFLTVEGRTLRSVSEKLADGKEKMGGVEAIGVAAFRDQVNSLSSSSHSEFRSLSFVLASGPSKKGPGH</sequence>
<gene>
    <name evidence="1" type="ORF">SDJN03_13751</name>
</gene>
<protein>
    <submittedName>
        <fullName evidence="1">Uncharacterized protein</fullName>
    </submittedName>
</protein>
<comment type="caution">
    <text evidence="1">The sequence shown here is derived from an EMBL/GenBank/DDBJ whole genome shotgun (WGS) entry which is preliminary data.</text>
</comment>